<keyword evidence="7" id="KW-0539">Nucleus</keyword>
<dbReference type="PROSITE" id="PS00094">
    <property type="entry name" value="C5_MTASE_1"/>
    <property type="match status" value="1"/>
</dbReference>
<keyword evidence="5 8" id="KW-0949">S-adenosyl-L-methionine</keyword>
<keyword evidence="6" id="KW-0238">DNA-binding</keyword>
<evidence type="ECO:0000256" key="6">
    <source>
        <dbReference type="ARBA" id="ARBA00023125"/>
    </source>
</evidence>
<dbReference type="Pfam" id="PF00145">
    <property type="entry name" value="DNA_methylase"/>
    <property type="match status" value="1"/>
</dbReference>
<dbReference type="PRINTS" id="PR00105">
    <property type="entry name" value="C5METTRFRASE"/>
</dbReference>
<dbReference type="PROSITE" id="PS51038">
    <property type="entry name" value="BAH"/>
    <property type="match status" value="2"/>
</dbReference>
<proteinExistence type="inferred from homology"/>
<dbReference type="PROSITE" id="PS51679">
    <property type="entry name" value="SAM_MT_C5"/>
    <property type="match status" value="1"/>
</dbReference>
<dbReference type="Gene3D" id="3.90.120.10">
    <property type="entry name" value="DNA Methylase, subunit A, domain 2"/>
    <property type="match status" value="1"/>
</dbReference>
<dbReference type="Gene3D" id="3.40.50.150">
    <property type="entry name" value="Vaccinia Virus protein VP39"/>
    <property type="match status" value="1"/>
</dbReference>
<comment type="subcellular location">
    <subcellularLocation>
        <location evidence="1">Nucleus</location>
    </subcellularLocation>
</comment>
<feature type="region of interest" description="Disordered" evidence="9">
    <location>
        <begin position="1301"/>
        <end position="1344"/>
    </location>
</feature>
<keyword evidence="4 8" id="KW-0808">Transferase</keyword>
<keyword evidence="12" id="KW-1185">Reference proteome</keyword>
<keyword evidence="3 8" id="KW-0489">Methyltransferase</keyword>
<evidence type="ECO:0000313" key="12">
    <source>
        <dbReference type="Proteomes" id="UP000280685"/>
    </source>
</evidence>
<evidence type="ECO:0000256" key="8">
    <source>
        <dbReference type="PROSITE-ProRule" id="PRU01016"/>
    </source>
</evidence>
<dbReference type="PANTHER" id="PTHR10629">
    <property type="entry name" value="CYTOSINE-SPECIFIC METHYLTRANSFERASE"/>
    <property type="match status" value="1"/>
</dbReference>
<evidence type="ECO:0000256" key="2">
    <source>
        <dbReference type="ARBA" id="ARBA00011975"/>
    </source>
</evidence>
<dbReference type="PANTHER" id="PTHR10629:SF54">
    <property type="entry name" value="DNA METHYLTRANSFERASE DIM-2"/>
    <property type="match status" value="1"/>
</dbReference>
<sequence>MRVLDSWPSTGHDLEFNELIPTHDKTEAAILDQLRPLLPASLDHLPLLQNQDEPSPVVDSLPPSSPPVLPAQCHAIFPDVSSLPPVSLPGRPEDSSWSPPPILPDNCRAILPDAPCLPPVSLPEPQGSCSSQSPEPELVSLETAVVAQAVIAQTSEILEEAPETLNETPEPCLRSPVPPNQQLSVEIPVSTLVTPRSQHDGFVPPFPVVKERIAVQALKEAHGAMDGDFMEFDLDRFSFYLDTKHYPLEMRSLQHIGMRKPTDRYYFDGVLSWKGHKYFVQRVEVAELPIGNYGVEHPSVDGEVWVRSVFNSRNEVYYRLRRPTVEYKRFYEPFVWAMDLAKHVVDYAGYLLQENRSLCLEVFKNSFSEWLESTHGGSAAFRKWRRQYPRIDFRVAVVNNIDFIWKEVFGVHGEKKAGSMRLFREAMNLDIYESTKAVPELPKLLEGRPMKQDVEVAPTIVTPYINELFGHMVLGKVFHVVSSPDGGLRTPVPAREATPDVQMKMECNVPGRRRGTTQFLPLDVTDAIQVGDTISTPHDDESTDTKWKKEEGVTDSRWFGLVQKVHKAKDGARSFDVTWLYRPAETPCCLMRYPWPNELFLSDHCTCEEGKHARVKEHEVMAVHKVNWFGSPETSGDDFFVRHTYIVEHRRWVSLQESHIRCSHGSEKLGYKSGDTVLVLLNLSDKYTEPCEIVKVFKQGKTIFVRLRRLLRRGEVDSVVKNAAANELVYTDKFVVMKPDRITGRCQVRVFEADSPIPSPYNRGGTGNLFYITHQLDGTRQKIVPLGNMPLTLRQGFDPRADNVRKLRGMDLFCGSGNLGRGLEDGGAIEMRWAADTWDKAVHTYMANAPDQDIVHPFYGSVDDLLRLALEGKFSDNVPRPGDVEVISAGSPCPGFSLLTIDKKDLKQTKNQSMVASFAAFIDFYRPKYAVLENVASIVQAHQNRSQDTLSQLFCAVIGLGYQAQLVNGDAWTHGAPQSRNRVFLLIATPDVRLPEAPAPSHSHYPGTKQRGIGKLCNGEAYVRRFLDIPTPFKYVSSSEATADLPDIIDGMVDACISHPEHRLTMGFTGTIRQQVAAIPIFPHGMNFVKTWNGGKGVMTAADRELFPSGEGTMRGRVVSTAQGWSRLAPNLAFPTITTALDPRDARTANGLHWRESRPFTLAEARRAQGFSEEEVLLGRQSDKWKLVGNSVSRHMAVALGLKFREAWTGCLGDDGRGRREGTMETGVEDAVEEQLRREEWEEMAGLVATNVDEVEGVEINGYGNRLLSEETIKGRGRGGHVNKIQQVERVMVARMAEKASTAGSSEVAQSESDNAVQSLPSPCTSPEKSPGPTIVRISGDDGH</sequence>
<evidence type="ECO:0000256" key="3">
    <source>
        <dbReference type="ARBA" id="ARBA00022603"/>
    </source>
</evidence>
<dbReference type="EC" id="2.1.1.37" evidence="2"/>
<accession>A0ABY6SEI3</accession>
<dbReference type="SUPFAM" id="SSF53335">
    <property type="entry name" value="S-adenosyl-L-methionine-dependent methyltransferases"/>
    <property type="match status" value="1"/>
</dbReference>
<dbReference type="InterPro" id="IPR001525">
    <property type="entry name" value="C5_MeTfrase"/>
</dbReference>
<feature type="region of interest" description="Disordered" evidence="9">
    <location>
        <begin position="47"/>
        <end position="66"/>
    </location>
</feature>
<name>A0ABY6SEI3_PODCO</name>
<feature type="domain" description="BAH" evidence="10">
    <location>
        <begin position="669"/>
        <end position="787"/>
    </location>
</feature>
<organism evidence="11 12">
    <name type="scientific">Podospora comata</name>
    <dbReference type="NCBI Taxonomy" id="48703"/>
    <lineage>
        <taxon>Eukaryota</taxon>
        <taxon>Fungi</taxon>
        <taxon>Dikarya</taxon>
        <taxon>Ascomycota</taxon>
        <taxon>Pezizomycotina</taxon>
        <taxon>Sordariomycetes</taxon>
        <taxon>Sordariomycetidae</taxon>
        <taxon>Sordariales</taxon>
        <taxon>Podosporaceae</taxon>
        <taxon>Podospora</taxon>
    </lineage>
</organism>
<dbReference type="InterPro" id="IPR001025">
    <property type="entry name" value="BAH_dom"/>
</dbReference>
<feature type="domain" description="BAH" evidence="10">
    <location>
        <begin position="526"/>
        <end position="656"/>
    </location>
</feature>
<dbReference type="GO" id="GO:0008168">
    <property type="term" value="F:methyltransferase activity"/>
    <property type="evidence" value="ECO:0007669"/>
    <property type="project" value="UniProtKB-KW"/>
</dbReference>
<protein>
    <recommendedName>
        <fullName evidence="2">DNA (cytosine-5-)-methyltransferase</fullName>
        <ecNumber evidence="2">2.1.1.37</ecNumber>
    </recommendedName>
</protein>
<reference evidence="11" key="1">
    <citation type="submission" date="2018-02" db="EMBL/GenBank/DDBJ databases">
        <authorList>
            <person name="Silar P."/>
        </authorList>
    </citation>
    <scope>NUCLEOTIDE SEQUENCE [LARGE SCALE GENOMIC DNA]</scope>
    <source>
        <strain evidence="11">T</strain>
    </source>
</reference>
<dbReference type="InterPro" id="IPR043151">
    <property type="entry name" value="BAH_sf"/>
</dbReference>
<evidence type="ECO:0000256" key="4">
    <source>
        <dbReference type="ARBA" id="ARBA00022679"/>
    </source>
</evidence>
<dbReference type="InterPro" id="IPR057215">
    <property type="entry name" value="DUF7893"/>
</dbReference>
<evidence type="ECO:0000256" key="1">
    <source>
        <dbReference type="ARBA" id="ARBA00004123"/>
    </source>
</evidence>
<dbReference type="Gene3D" id="2.30.30.490">
    <property type="match status" value="2"/>
</dbReference>
<feature type="active site" evidence="8">
    <location>
        <position position="893"/>
    </location>
</feature>
<gene>
    <name evidence="11" type="ORF">PODCO_509100</name>
</gene>
<feature type="compositionally biased region" description="Polar residues" evidence="9">
    <location>
        <begin position="1302"/>
        <end position="1328"/>
    </location>
</feature>
<dbReference type="Pfam" id="PF25423">
    <property type="entry name" value="DUF7893"/>
    <property type="match status" value="1"/>
</dbReference>
<comment type="similarity">
    <text evidence="8">Belongs to the class I-like SAM-binding methyltransferase superfamily. C5-methyltransferase family.</text>
</comment>
<dbReference type="InterPro" id="IPR018117">
    <property type="entry name" value="C5_DNA_meth_AS"/>
</dbReference>
<dbReference type="InterPro" id="IPR029063">
    <property type="entry name" value="SAM-dependent_MTases_sf"/>
</dbReference>
<evidence type="ECO:0000256" key="9">
    <source>
        <dbReference type="SAM" id="MobiDB-lite"/>
    </source>
</evidence>
<evidence type="ECO:0000259" key="10">
    <source>
        <dbReference type="PROSITE" id="PS51038"/>
    </source>
</evidence>
<evidence type="ECO:0000256" key="5">
    <source>
        <dbReference type="ARBA" id="ARBA00022691"/>
    </source>
</evidence>
<dbReference type="Proteomes" id="UP000280685">
    <property type="component" value="Chromosome 5"/>
</dbReference>
<evidence type="ECO:0000313" key="11">
    <source>
        <dbReference type="EMBL" id="VBB81877.1"/>
    </source>
</evidence>
<dbReference type="InterPro" id="IPR050390">
    <property type="entry name" value="C5-Methyltransferase"/>
</dbReference>
<dbReference type="CDD" id="cd04712">
    <property type="entry name" value="BAH_DCM_I"/>
    <property type="match status" value="1"/>
</dbReference>
<dbReference type="EMBL" id="LR026968">
    <property type="protein sequence ID" value="VBB81877.1"/>
    <property type="molecule type" value="Genomic_DNA"/>
</dbReference>
<feature type="compositionally biased region" description="Low complexity" evidence="9">
    <location>
        <begin position="47"/>
        <end position="62"/>
    </location>
</feature>
<dbReference type="GO" id="GO:0032259">
    <property type="term" value="P:methylation"/>
    <property type="evidence" value="ECO:0007669"/>
    <property type="project" value="UniProtKB-KW"/>
</dbReference>
<evidence type="ECO:0000256" key="7">
    <source>
        <dbReference type="ARBA" id="ARBA00023242"/>
    </source>
</evidence>